<evidence type="ECO:0000313" key="2">
    <source>
        <dbReference type="Proteomes" id="UP001195903"/>
    </source>
</evidence>
<organism evidence="1 2">
    <name type="scientific">Shewanella jiangmenensis</name>
    <dbReference type="NCBI Taxonomy" id="2837387"/>
    <lineage>
        <taxon>Bacteria</taxon>
        <taxon>Pseudomonadati</taxon>
        <taxon>Pseudomonadota</taxon>
        <taxon>Gammaproteobacteria</taxon>
        <taxon>Alteromonadales</taxon>
        <taxon>Shewanellaceae</taxon>
        <taxon>Shewanella</taxon>
    </lineage>
</organism>
<reference evidence="1 2" key="1">
    <citation type="submission" date="2021-05" db="EMBL/GenBank/DDBJ databases">
        <title>Shewanella sp. JM162201.</title>
        <authorList>
            <person name="Xu S."/>
            <person name="Li A."/>
        </authorList>
    </citation>
    <scope>NUCLEOTIDE SEQUENCE [LARGE SCALE GENOMIC DNA]</scope>
    <source>
        <strain evidence="1 2">JM162201</strain>
    </source>
</reference>
<gene>
    <name evidence="1" type="ORF">KJI95_07865</name>
</gene>
<comment type="caution">
    <text evidence="1">The sequence shown here is derived from an EMBL/GenBank/DDBJ whole genome shotgun (WGS) entry which is preliminary data.</text>
</comment>
<dbReference type="Pfam" id="PF12915">
    <property type="entry name" value="DUF3833"/>
    <property type="match status" value="1"/>
</dbReference>
<dbReference type="RefSeq" id="WP_214506629.1">
    <property type="nucleotide sequence ID" value="NZ_JAHEPS010000002.1"/>
</dbReference>
<sequence length="174" mass="20041">MRLLMLLFTAALLWGCSTDIEDYRATAGGFKLEQFFVGKLDAHGMVQDMSGKVTRRFVVTMQGRLEGQTIILEEDFVFDDGEKQRRVWQLEPKENGRWLGRADDILGVAEGQLEGFALRWRYDMRLKVDGSEVDVAFDDWLYLIDENTLLNKSDINKFGITVGQVTLVIRRLRD</sequence>
<accession>A0ABS5V3C1</accession>
<keyword evidence="2" id="KW-1185">Reference proteome</keyword>
<proteinExistence type="predicted"/>
<dbReference type="InterPro" id="IPR024409">
    <property type="entry name" value="DUF3833"/>
</dbReference>
<dbReference type="Proteomes" id="UP001195903">
    <property type="component" value="Unassembled WGS sequence"/>
</dbReference>
<evidence type="ECO:0000313" key="1">
    <source>
        <dbReference type="EMBL" id="MBT1444443.1"/>
    </source>
</evidence>
<protein>
    <submittedName>
        <fullName evidence="1">DUF3833 family protein</fullName>
    </submittedName>
</protein>
<dbReference type="EMBL" id="JAHEPS010000002">
    <property type="protein sequence ID" value="MBT1444443.1"/>
    <property type="molecule type" value="Genomic_DNA"/>
</dbReference>
<name>A0ABS5V3C1_9GAMM</name>